<dbReference type="EMBL" id="JADDUC010000422">
    <property type="protein sequence ID" value="KAG0113546.1"/>
    <property type="molecule type" value="Genomic_DNA"/>
</dbReference>
<sequence>MRDPGNVGLMEQENSRGFLRDPARDQHRGGDVFPGRLINSIRVTCPSYQDYQEWLYCLKTAQFRNADSSLSGSESFSGSKLPHPGQVRDAGGLGDTPVTLRSGRGSLSSDGRTNSWASGGRVTTLTQLSQASGSLPDGHSFLPPPEEPLSPGYSQPLH</sequence>
<dbReference type="GO" id="GO:0031966">
    <property type="term" value="C:mitochondrial membrane"/>
    <property type="evidence" value="ECO:0007669"/>
    <property type="project" value="TreeGrafter"/>
</dbReference>
<gene>
    <name evidence="3" type="ORF">IHE44_0007989</name>
    <name evidence="2" type="ORF">IHE44_010281</name>
</gene>
<dbReference type="GO" id="GO:0001666">
    <property type="term" value="P:response to hypoxia"/>
    <property type="evidence" value="ECO:0007669"/>
    <property type="project" value="TreeGrafter"/>
</dbReference>
<organism evidence="2">
    <name type="scientific">Lamprotornis superbus</name>
    <dbReference type="NCBI Taxonomy" id="245042"/>
    <lineage>
        <taxon>Eukaryota</taxon>
        <taxon>Metazoa</taxon>
        <taxon>Chordata</taxon>
        <taxon>Craniata</taxon>
        <taxon>Vertebrata</taxon>
        <taxon>Euteleostomi</taxon>
        <taxon>Archelosauria</taxon>
        <taxon>Archosauria</taxon>
        <taxon>Dinosauria</taxon>
        <taxon>Saurischia</taxon>
        <taxon>Theropoda</taxon>
        <taxon>Coelurosauria</taxon>
        <taxon>Aves</taxon>
        <taxon>Neognathae</taxon>
        <taxon>Neoaves</taxon>
        <taxon>Telluraves</taxon>
        <taxon>Australaves</taxon>
        <taxon>Passeriformes</taxon>
        <taxon>Sturnidae</taxon>
        <taxon>Lamprotornis</taxon>
    </lineage>
</organism>
<feature type="non-terminal residue" evidence="2">
    <location>
        <position position="158"/>
    </location>
</feature>
<keyword evidence="4" id="KW-1185">Reference proteome</keyword>
<feature type="compositionally biased region" description="Polar residues" evidence="1">
    <location>
        <begin position="110"/>
        <end position="133"/>
    </location>
</feature>
<dbReference type="GO" id="GO:0070300">
    <property type="term" value="F:phosphatidic acid binding"/>
    <property type="evidence" value="ECO:0007669"/>
    <property type="project" value="TreeGrafter"/>
</dbReference>
<dbReference type="GO" id="GO:0061158">
    <property type="term" value="P:3'-UTR-mediated mRNA destabilization"/>
    <property type="evidence" value="ECO:0007669"/>
    <property type="project" value="TreeGrafter"/>
</dbReference>
<feature type="region of interest" description="Disordered" evidence="1">
    <location>
        <begin position="68"/>
        <end position="158"/>
    </location>
</feature>
<dbReference type="Proteomes" id="UP000618051">
    <property type="component" value="Unassembled WGS sequence"/>
</dbReference>
<feature type="compositionally biased region" description="Low complexity" evidence="1">
    <location>
        <begin position="100"/>
        <end position="109"/>
    </location>
</feature>
<evidence type="ECO:0000313" key="3">
    <source>
        <dbReference type="EMBL" id="KAI1231536.1"/>
    </source>
</evidence>
<evidence type="ECO:0000313" key="2">
    <source>
        <dbReference type="EMBL" id="KAG0113546.1"/>
    </source>
</evidence>
<proteinExistence type="predicted"/>
<feature type="compositionally biased region" description="Low complexity" evidence="1">
    <location>
        <begin position="68"/>
        <end position="79"/>
    </location>
</feature>
<reference evidence="2" key="1">
    <citation type="submission" date="2020-10" db="EMBL/GenBank/DDBJ databases">
        <title>Feather gene expression reveals the developmental basis of iridescence in African starlings.</title>
        <authorList>
            <person name="Rubenstein D.R."/>
        </authorList>
    </citation>
    <scope>NUCLEOTIDE SEQUENCE</scope>
    <source>
        <strain evidence="2">SS15</strain>
        <tissue evidence="2">Liver</tissue>
    </source>
</reference>
<dbReference type="GO" id="GO:1901612">
    <property type="term" value="F:cardiolipin binding"/>
    <property type="evidence" value="ECO:0007669"/>
    <property type="project" value="InterPro"/>
</dbReference>
<dbReference type="AlphaFoldDB" id="A0A835NEL3"/>
<name>A0A835NEL3_9PASS</name>
<evidence type="ECO:0000313" key="4">
    <source>
        <dbReference type="Proteomes" id="UP000618051"/>
    </source>
</evidence>
<dbReference type="GO" id="GO:0001786">
    <property type="term" value="F:phosphatidylserine binding"/>
    <property type="evidence" value="ECO:0007669"/>
    <property type="project" value="TreeGrafter"/>
</dbReference>
<protein>
    <submittedName>
        <fullName evidence="2">Uncharacterized protein</fullName>
    </submittedName>
</protein>
<dbReference type="OrthoDB" id="9936524at2759"/>
<evidence type="ECO:0000256" key="1">
    <source>
        <dbReference type="SAM" id="MobiDB-lite"/>
    </source>
</evidence>
<dbReference type="PANTHER" id="PTHR46882">
    <property type="entry name" value="PLECKSTRIN HOMOLOGY DOMAIN-CONTAINING FAMILY N MEMBER 1"/>
    <property type="match status" value="1"/>
</dbReference>
<dbReference type="GO" id="GO:0005856">
    <property type="term" value="C:cytoskeleton"/>
    <property type="evidence" value="ECO:0007669"/>
    <property type="project" value="TreeGrafter"/>
</dbReference>
<dbReference type="InterPro" id="IPR042835">
    <property type="entry name" value="PLEKHN1"/>
</dbReference>
<accession>A0A835NEL3</accession>
<reference evidence="3" key="3">
    <citation type="submission" date="2022-01" db="EMBL/GenBank/DDBJ databases">
        <authorList>
            <person name="Rubenstein D.R."/>
        </authorList>
    </citation>
    <scope>NUCLEOTIDE SEQUENCE</scope>
    <source>
        <strain evidence="3">SS15</strain>
        <tissue evidence="3">Liver</tissue>
    </source>
</reference>
<comment type="caution">
    <text evidence="2">The sequence shown here is derived from an EMBL/GenBank/DDBJ whole genome shotgun (WGS) entry which is preliminary data.</text>
</comment>
<dbReference type="PANTHER" id="PTHR46882:SF1">
    <property type="entry name" value="PLECKSTRIN HOMOLOGY DOMAIN-CONTAINING FAMILY N MEMBER 1"/>
    <property type="match status" value="1"/>
</dbReference>
<reference evidence="3 4" key="2">
    <citation type="journal article" date="2021" name="J. Hered.">
        <title>Feather Gene Expression Elucidates the Developmental Basis of Plumage Iridescence in African Starlings.</title>
        <authorList>
            <person name="Rubenstein D.R."/>
            <person name="Corvelo A."/>
            <person name="MacManes M.D."/>
            <person name="Maia R."/>
            <person name="Narzisi G."/>
            <person name="Rousaki A."/>
            <person name="Vandenabeele P."/>
            <person name="Shawkey M.D."/>
            <person name="Solomon J."/>
        </authorList>
    </citation>
    <scope>NUCLEOTIDE SEQUENCE [LARGE SCALE GENOMIC DNA]</scope>
    <source>
        <strain evidence="3">SS15</strain>
    </source>
</reference>
<dbReference type="GO" id="GO:1901981">
    <property type="term" value="F:phosphatidylinositol phosphate binding"/>
    <property type="evidence" value="ECO:0007669"/>
    <property type="project" value="TreeGrafter"/>
</dbReference>
<dbReference type="EMBL" id="JADDUC020000026">
    <property type="protein sequence ID" value="KAI1231536.1"/>
    <property type="molecule type" value="Genomic_DNA"/>
</dbReference>
<dbReference type="GO" id="GO:0043065">
    <property type="term" value="P:positive regulation of apoptotic process"/>
    <property type="evidence" value="ECO:0007669"/>
    <property type="project" value="InterPro"/>
</dbReference>